<name>A0A261AJ61_CAERE</name>
<feature type="non-terminal residue" evidence="2">
    <location>
        <position position="298"/>
    </location>
</feature>
<evidence type="ECO:0000313" key="1">
    <source>
        <dbReference type="EMBL" id="KAF1758501.1"/>
    </source>
</evidence>
<evidence type="ECO:0000313" key="4">
    <source>
        <dbReference type="Proteomes" id="UP000483820"/>
    </source>
</evidence>
<dbReference type="PANTHER" id="PTHR22989:SF11">
    <property type="entry name" value="POLY-N-ACETYLLACTOSAMINE EXTENSION ENZYME"/>
    <property type="match status" value="1"/>
</dbReference>
<reference evidence="3" key="1">
    <citation type="submission" date="2017-08" db="EMBL/GenBank/DDBJ databases">
        <authorList>
            <person name="Fierst J.L."/>
        </authorList>
    </citation>
    <scope>NUCLEOTIDE SEQUENCE [LARGE SCALE GENOMIC DNA]</scope>
    <source>
        <strain evidence="3">PX439</strain>
    </source>
</reference>
<protein>
    <submittedName>
        <fullName evidence="2">Uncharacterized protein</fullName>
    </submittedName>
</protein>
<reference evidence="1 4" key="3">
    <citation type="submission" date="2019-12" db="EMBL/GenBank/DDBJ databases">
        <title>Chromosome-level assembly of the Caenorhabditis remanei genome.</title>
        <authorList>
            <person name="Teterina A.A."/>
            <person name="Willis J.H."/>
            <person name="Phillips P.C."/>
        </authorList>
    </citation>
    <scope>NUCLEOTIDE SEQUENCE [LARGE SCALE GENOMIC DNA]</scope>
    <source>
        <strain evidence="1 4">PX506</strain>
        <tissue evidence="1">Whole organism</tissue>
    </source>
</reference>
<evidence type="ECO:0000313" key="2">
    <source>
        <dbReference type="EMBL" id="OZF98123.1"/>
    </source>
</evidence>
<evidence type="ECO:0000313" key="3">
    <source>
        <dbReference type="Proteomes" id="UP000216624"/>
    </source>
</evidence>
<dbReference type="PANTHER" id="PTHR22989">
    <property type="entry name" value="UNCHARACTERIZED DUF13 C.ELEGANS"/>
    <property type="match status" value="1"/>
</dbReference>
<dbReference type="Proteomes" id="UP000483820">
    <property type="component" value="Chromosome IV"/>
</dbReference>
<keyword evidence="3" id="KW-1185">Reference proteome</keyword>
<sequence>MKFIRFTNPHVLFLLLVSIELSLFLFRSVFVGKPPSSVRAARECLHLQTNTLESDDHFFQRMWSSLHQVVDKCSYRHFRDRIKVIGSAKQSILWLNWLVDTNDHQCNAIFIHSSKSVAMERELKRYTRKCVVYSLSDKHTETARYQDPRYSVLTLKQNVSSKARHLGWGVDHYARDADSVDLAYFTVVQVHKLRYDSINIFYDGSQHIKSLFTKSPFDEANLATCQFNIIYKRPKGRLARRDFRYNWKRLLYDRRYLVANVRRLHGSDDALSILLLNISEPYCWAKYISNQPFVPKNV</sequence>
<dbReference type="EMBL" id="WUAV01000004">
    <property type="protein sequence ID" value="KAF1758501.1"/>
    <property type="molecule type" value="Genomic_DNA"/>
</dbReference>
<dbReference type="AlphaFoldDB" id="A0A261AJ61"/>
<proteinExistence type="predicted"/>
<gene>
    <name evidence="2" type="ORF">FL82_03085</name>
    <name evidence="1" type="ORF">GCK72_014959</name>
</gene>
<accession>A0A261AJ61</accession>
<dbReference type="Proteomes" id="UP000216624">
    <property type="component" value="Unassembled WGS sequence"/>
</dbReference>
<comment type="caution">
    <text evidence="2">The sequence shown here is derived from an EMBL/GenBank/DDBJ whole genome shotgun (WGS) entry which is preliminary data.</text>
</comment>
<feature type="non-terminal residue" evidence="2">
    <location>
        <position position="1"/>
    </location>
</feature>
<reference evidence="2" key="2">
    <citation type="submission" date="2017-08" db="EMBL/GenBank/DDBJ databases">
        <authorList>
            <person name="de Groot N.N."/>
        </authorList>
    </citation>
    <scope>NUCLEOTIDE SEQUENCE [LARGE SCALE GENOMIC DNA]</scope>
    <source>
        <strain evidence="2">PX439</strain>
    </source>
</reference>
<organism evidence="2 3">
    <name type="scientific">Caenorhabditis remanei</name>
    <name type="common">Caenorhabditis vulgaris</name>
    <dbReference type="NCBI Taxonomy" id="31234"/>
    <lineage>
        <taxon>Eukaryota</taxon>
        <taxon>Metazoa</taxon>
        <taxon>Ecdysozoa</taxon>
        <taxon>Nematoda</taxon>
        <taxon>Chromadorea</taxon>
        <taxon>Rhabditida</taxon>
        <taxon>Rhabditina</taxon>
        <taxon>Rhabditomorpha</taxon>
        <taxon>Rhabditoidea</taxon>
        <taxon>Rhabditidae</taxon>
        <taxon>Peloderinae</taxon>
        <taxon>Caenorhabditis</taxon>
    </lineage>
</organism>
<dbReference type="EMBL" id="NMWX01000006">
    <property type="protein sequence ID" value="OZF98123.1"/>
    <property type="molecule type" value="Genomic_DNA"/>
</dbReference>